<dbReference type="Pfam" id="PF01370">
    <property type="entry name" value="Epimerase"/>
    <property type="match status" value="1"/>
</dbReference>
<dbReference type="PANTHER" id="PTHR48079">
    <property type="entry name" value="PROTEIN YEEZ"/>
    <property type="match status" value="1"/>
</dbReference>
<keyword evidence="3" id="KW-1185">Reference proteome</keyword>
<reference evidence="3" key="1">
    <citation type="journal article" date="2019" name="Int. J. Syst. Evol. Microbiol.">
        <title>The Global Catalogue of Microorganisms (GCM) 10K type strain sequencing project: providing services to taxonomists for standard genome sequencing and annotation.</title>
        <authorList>
            <consortium name="The Broad Institute Genomics Platform"/>
            <consortium name="The Broad Institute Genome Sequencing Center for Infectious Disease"/>
            <person name="Wu L."/>
            <person name="Ma J."/>
        </authorList>
    </citation>
    <scope>NUCLEOTIDE SEQUENCE [LARGE SCALE GENOMIC DNA]</scope>
    <source>
        <strain evidence="3">CECT 7477</strain>
    </source>
</reference>
<feature type="domain" description="NAD-dependent epimerase/dehydratase" evidence="1">
    <location>
        <begin position="2"/>
        <end position="229"/>
    </location>
</feature>
<gene>
    <name evidence="2" type="ORF">ACFOUT_06125</name>
</gene>
<name>A0ABV8JMR7_9FLAO</name>
<evidence type="ECO:0000313" key="2">
    <source>
        <dbReference type="EMBL" id="MFC4095441.1"/>
    </source>
</evidence>
<dbReference type="Gene3D" id="3.40.50.720">
    <property type="entry name" value="NAD(P)-binding Rossmann-like Domain"/>
    <property type="match status" value="1"/>
</dbReference>
<dbReference type="PANTHER" id="PTHR48079:SF6">
    <property type="entry name" value="NAD(P)-BINDING DOMAIN-CONTAINING PROTEIN-RELATED"/>
    <property type="match status" value="1"/>
</dbReference>
<protein>
    <submittedName>
        <fullName evidence="2">NAD-dependent epimerase/dehydratase family protein</fullName>
    </submittedName>
</protein>
<proteinExistence type="predicted"/>
<comment type="caution">
    <text evidence="2">The sequence shown here is derived from an EMBL/GenBank/DDBJ whole genome shotgun (WGS) entry which is preliminary data.</text>
</comment>
<dbReference type="InterPro" id="IPR051783">
    <property type="entry name" value="NAD(P)-dependent_oxidoreduct"/>
</dbReference>
<evidence type="ECO:0000313" key="3">
    <source>
        <dbReference type="Proteomes" id="UP001595814"/>
    </source>
</evidence>
<dbReference type="InterPro" id="IPR036291">
    <property type="entry name" value="NAD(P)-bd_dom_sf"/>
</dbReference>
<organism evidence="2 3">
    <name type="scientific">Euzebyella saccharophila</name>
    <dbReference type="NCBI Taxonomy" id="679664"/>
    <lineage>
        <taxon>Bacteria</taxon>
        <taxon>Pseudomonadati</taxon>
        <taxon>Bacteroidota</taxon>
        <taxon>Flavobacteriia</taxon>
        <taxon>Flavobacteriales</taxon>
        <taxon>Flavobacteriaceae</taxon>
        <taxon>Euzebyella</taxon>
    </lineage>
</organism>
<evidence type="ECO:0000259" key="1">
    <source>
        <dbReference type="Pfam" id="PF01370"/>
    </source>
</evidence>
<dbReference type="Proteomes" id="UP001595814">
    <property type="component" value="Unassembled WGS sequence"/>
</dbReference>
<sequence length="335" mass="37788">MILVTGGTGLVGAHLLLQLLKQGRKVRALHRRTSDLQGVKKIFGYDGETSLNLFHKIEWIEADINDITPLETAFIGVEWVYHAAAFISFDPGDYQKLQKINTEGTANIVNMCIANKIKKLCYVSTIGAIGNSLNGSQADEENPWSSQDANVYALTKHAAEMEVWRGSQEGLNVVMVNPGVIIGPGFWNSGSGSLFRVAKKEYSFYPPGGTGFITVSDVVNMMVTLMESDIKNERFIAVAENLSYQQILTKITTAMGLKPPTKELKQWQLELGRWFDWFRNLFFKTGRRITKNSVKSLKNREIYSNEKARNMLQFKFEPLEPTITFCSRKFLEENP</sequence>
<dbReference type="SUPFAM" id="SSF51735">
    <property type="entry name" value="NAD(P)-binding Rossmann-fold domains"/>
    <property type="match status" value="1"/>
</dbReference>
<dbReference type="EMBL" id="JBHSAW010000004">
    <property type="protein sequence ID" value="MFC4095441.1"/>
    <property type="molecule type" value="Genomic_DNA"/>
</dbReference>
<dbReference type="InterPro" id="IPR001509">
    <property type="entry name" value="Epimerase_deHydtase"/>
</dbReference>
<dbReference type="RefSeq" id="WP_192460874.1">
    <property type="nucleotide sequence ID" value="NZ_JACYFJ010000001.1"/>
</dbReference>
<accession>A0ABV8JMR7</accession>